<evidence type="ECO:0000313" key="1">
    <source>
        <dbReference type="EMBL" id="KAK8952953.1"/>
    </source>
</evidence>
<proteinExistence type="predicted"/>
<keyword evidence="2" id="KW-1185">Reference proteome</keyword>
<protein>
    <submittedName>
        <fullName evidence="1">Uncharacterized protein</fullName>
    </submittedName>
</protein>
<evidence type="ECO:0000313" key="2">
    <source>
        <dbReference type="Proteomes" id="UP001412067"/>
    </source>
</evidence>
<comment type="caution">
    <text evidence="1">The sequence shown here is derived from an EMBL/GenBank/DDBJ whole genome shotgun (WGS) entry which is preliminary data.</text>
</comment>
<dbReference type="Proteomes" id="UP001412067">
    <property type="component" value="Unassembled WGS sequence"/>
</dbReference>
<gene>
    <name evidence="1" type="ORF">KSP40_PGU015706</name>
</gene>
<reference evidence="1 2" key="1">
    <citation type="journal article" date="2022" name="Nat. Plants">
        <title>Genomes of leafy and leafless Platanthera orchids illuminate the evolution of mycoheterotrophy.</title>
        <authorList>
            <person name="Li M.H."/>
            <person name="Liu K.W."/>
            <person name="Li Z."/>
            <person name="Lu H.C."/>
            <person name="Ye Q.L."/>
            <person name="Zhang D."/>
            <person name="Wang J.Y."/>
            <person name="Li Y.F."/>
            <person name="Zhong Z.M."/>
            <person name="Liu X."/>
            <person name="Yu X."/>
            <person name="Liu D.K."/>
            <person name="Tu X.D."/>
            <person name="Liu B."/>
            <person name="Hao Y."/>
            <person name="Liao X.Y."/>
            <person name="Jiang Y.T."/>
            <person name="Sun W.H."/>
            <person name="Chen J."/>
            <person name="Chen Y.Q."/>
            <person name="Ai Y."/>
            <person name="Zhai J.W."/>
            <person name="Wu S.S."/>
            <person name="Zhou Z."/>
            <person name="Hsiao Y.Y."/>
            <person name="Wu W.L."/>
            <person name="Chen Y.Y."/>
            <person name="Lin Y.F."/>
            <person name="Hsu J.L."/>
            <person name="Li C.Y."/>
            <person name="Wang Z.W."/>
            <person name="Zhao X."/>
            <person name="Zhong W.Y."/>
            <person name="Ma X.K."/>
            <person name="Ma L."/>
            <person name="Huang J."/>
            <person name="Chen G.Z."/>
            <person name="Huang M.Z."/>
            <person name="Huang L."/>
            <person name="Peng D.H."/>
            <person name="Luo Y.B."/>
            <person name="Zou S.Q."/>
            <person name="Chen S.P."/>
            <person name="Lan S."/>
            <person name="Tsai W.C."/>
            <person name="Van de Peer Y."/>
            <person name="Liu Z.J."/>
        </authorList>
    </citation>
    <scope>NUCLEOTIDE SEQUENCE [LARGE SCALE GENOMIC DNA]</scope>
    <source>
        <strain evidence="1">Lor288</strain>
    </source>
</reference>
<name>A0ABR2LX21_9ASPA</name>
<organism evidence="1 2">
    <name type="scientific">Platanthera guangdongensis</name>
    <dbReference type="NCBI Taxonomy" id="2320717"/>
    <lineage>
        <taxon>Eukaryota</taxon>
        <taxon>Viridiplantae</taxon>
        <taxon>Streptophyta</taxon>
        <taxon>Embryophyta</taxon>
        <taxon>Tracheophyta</taxon>
        <taxon>Spermatophyta</taxon>
        <taxon>Magnoliopsida</taxon>
        <taxon>Liliopsida</taxon>
        <taxon>Asparagales</taxon>
        <taxon>Orchidaceae</taxon>
        <taxon>Orchidoideae</taxon>
        <taxon>Orchideae</taxon>
        <taxon>Orchidinae</taxon>
        <taxon>Platanthera</taxon>
    </lineage>
</organism>
<sequence length="176" mass="19642">MTVEISGKPLFCSAKQRHEQPPPFRWLCPNSGWQQPPPFRRPAASIDSCQTQPVMCNWLPFGHPFKRPGSKGFTVWLAVDPIAHSTAGLVYGARRRLYAVDNFSFSLFFLSITGVSQTLFRSSVQDPCNEIGKEAIISEETLNESNRTRAELLLLSSHPAEEVDHVDLVAMPISVC</sequence>
<accession>A0ABR2LX21</accession>
<dbReference type="EMBL" id="JBBWWR010000014">
    <property type="protein sequence ID" value="KAK8952953.1"/>
    <property type="molecule type" value="Genomic_DNA"/>
</dbReference>